<evidence type="ECO:0000313" key="3">
    <source>
        <dbReference type="Proteomes" id="UP000575241"/>
    </source>
</evidence>
<name>A0A7W7JYM2_9SPHN</name>
<dbReference type="EMBL" id="JACHLN010000001">
    <property type="protein sequence ID" value="MBB4837516.1"/>
    <property type="molecule type" value="Genomic_DNA"/>
</dbReference>
<reference evidence="2 3" key="1">
    <citation type="submission" date="2020-08" db="EMBL/GenBank/DDBJ databases">
        <title>Functional genomics of gut bacteria from endangered species of beetles.</title>
        <authorList>
            <person name="Carlos-Shanley C."/>
        </authorList>
    </citation>
    <scope>NUCLEOTIDE SEQUENCE [LARGE SCALE GENOMIC DNA]</scope>
    <source>
        <strain evidence="2 3">S00224</strain>
    </source>
</reference>
<accession>A0A7W7JYM2</accession>
<organism evidence="2 3">
    <name type="scientific">Sphingomonas kyeonggiensis</name>
    <dbReference type="NCBI Taxonomy" id="1268553"/>
    <lineage>
        <taxon>Bacteria</taxon>
        <taxon>Pseudomonadati</taxon>
        <taxon>Pseudomonadota</taxon>
        <taxon>Alphaproteobacteria</taxon>
        <taxon>Sphingomonadales</taxon>
        <taxon>Sphingomonadaceae</taxon>
        <taxon>Sphingomonas</taxon>
    </lineage>
</organism>
<sequence length="331" mass="36880">MLEEEDAQATGAGEVTIDDKSLMGLTTRILKAVNSTGDKNRVKKDDLPGLTGLTRAQVNAILNPDSQRSTKISLESIAKVVDFGQKFAGKHPDEGVRNQVSTYCSVITQRLHGYLERGGLNPTELAFVVNLQLDDDHKQRHFSERHAGVYALVRLDREGHILISRLDIFPRVNRLCRFATDSKHPGTREPTVEGFVFAVDDVVQAVGRPDNSGRLRTSILRSRRHEASWDLMGLRLGTSDYDGGPYAYRIYCRRIAGGEHAGKELPDWAKLFGARKFEAIEDIEQRIQDIGEILKLLKEEEDEDTPWGIRIPTGIMSDDTMGTAPAGIDED</sequence>
<protein>
    <submittedName>
        <fullName evidence="2">Uncharacterized protein</fullName>
    </submittedName>
</protein>
<proteinExistence type="predicted"/>
<dbReference type="Proteomes" id="UP000575241">
    <property type="component" value="Unassembled WGS sequence"/>
</dbReference>
<dbReference type="RefSeq" id="WP_184162190.1">
    <property type="nucleotide sequence ID" value="NZ_JACHLN010000001.1"/>
</dbReference>
<gene>
    <name evidence="2" type="ORF">HNP52_000567</name>
</gene>
<evidence type="ECO:0000313" key="2">
    <source>
        <dbReference type="EMBL" id="MBB4837516.1"/>
    </source>
</evidence>
<keyword evidence="3" id="KW-1185">Reference proteome</keyword>
<comment type="caution">
    <text evidence="2">The sequence shown here is derived from an EMBL/GenBank/DDBJ whole genome shotgun (WGS) entry which is preliminary data.</text>
</comment>
<evidence type="ECO:0000256" key="1">
    <source>
        <dbReference type="SAM" id="MobiDB-lite"/>
    </source>
</evidence>
<dbReference type="AlphaFoldDB" id="A0A7W7JYM2"/>
<feature type="region of interest" description="Disordered" evidence="1">
    <location>
        <begin position="307"/>
        <end position="331"/>
    </location>
</feature>